<dbReference type="RefSeq" id="WP_109733377.1">
    <property type="nucleotide sequence ID" value="NZ_BAAACK010000014.1"/>
</dbReference>
<feature type="domain" description="HTH merR-type" evidence="5">
    <location>
        <begin position="5"/>
        <end position="74"/>
    </location>
</feature>
<evidence type="ECO:0000256" key="3">
    <source>
        <dbReference type="ARBA" id="ARBA00023125"/>
    </source>
</evidence>
<dbReference type="EMBL" id="QGDL01000017">
    <property type="protein sequence ID" value="PWJ22683.1"/>
    <property type="molecule type" value="Genomic_DNA"/>
</dbReference>
<dbReference type="InterPro" id="IPR011256">
    <property type="entry name" value="Reg_factor_effector_dom_sf"/>
</dbReference>
<protein>
    <submittedName>
        <fullName evidence="6">DNA-binding transcriptional MerR regulator</fullName>
    </submittedName>
</protein>
<keyword evidence="4" id="KW-0804">Transcription</keyword>
<dbReference type="AlphaFoldDB" id="A0A2Y9BKW5"/>
<comment type="caution">
    <text evidence="6">The sequence shown here is derived from an EMBL/GenBank/DDBJ whole genome shotgun (WGS) entry which is preliminary data.</text>
</comment>
<dbReference type="InterPro" id="IPR000551">
    <property type="entry name" value="MerR-type_HTH_dom"/>
</dbReference>
<evidence type="ECO:0000256" key="2">
    <source>
        <dbReference type="ARBA" id="ARBA00023015"/>
    </source>
</evidence>
<dbReference type="Pfam" id="PF13411">
    <property type="entry name" value="MerR_1"/>
    <property type="match status" value="1"/>
</dbReference>
<keyword evidence="2" id="KW-0805">Transcription regulation</keyword>
<dbReference type="InterPro" id="IPR047057">
    <property type="entry name" value="MerR_fam"/>
</dbReference>
<proteinExistence type="predicted"/>
<name>A0A2Y9BKW5_9FIRM</name>
<evidence type="ECO:0000256" key="1">
    <source>
        <dbReference type="ARBA" id="ARBA00022491"/>
    </source>
</evidence>
<dbReference type="PANTHER" id="PTHR30204">
    <property type="entry name" value="REDOX-CYCLING DRUG-SENSING TRANSCRIPTIONAL ACTIVATOR SOXR"/>
    <property type="match status" value="1"/>
</dbReference>
<accession>A0A2Y9BKW5</accession>
<dbReference type="Gene3D" id="3.20.80.10">
    <property type="entry name" value="Regulatory factor, effector binding domain"/>
    <property type="match status" value="1"/>
</dbReference>
<sequence>MQDSFMSIKEFSRLTGISKELLRFYDKIRLLSPEYRGKNSYRYYGFRQIELANLISGLRSIDVGLEDIRNYLGERSPERMIKFFQEKDANIDQEIKRLQSIQALMRLRRSMTEEALSCEEDRVMLVEREREPIFLCPILTDGTIYTEGIYGDNMISAFTYAKNHGININFPVGTVVPRRCLASSPWPNPSRCYFKVSENNNAWKSVGTYAVLYRRYPEAMSETFYRPLLAFLEEQGLQMDGDAYEEYPLDELTTGSREQCLIKIEVKINS</sequence>
<evidence type="ECO:0000313" key="6">
    <source>
        <dbReference type="EMBL" id="PWJ22683.1"/>
    </source>
</evidence>
<keyword evidence="1" id="KW-0678">Repressor</keyword>
<dbReference type="SUPFAM" id="SSF46955">
    <property type="entry name" value="Putative DNA-binding domain"/>
    <property type="match status" value="1"/>
</dbReference>
<dbReference type="Gene3D" id="1.10.1660.10">
    <property type="match status" value="1"/>
</dbReference>
<organism evidence="6 7">
    <name type="scientific">Faecalicatena orotica</name>
    <dbReference type="NCBI Taxonomy" id="1544"/>
    <lineage>
        <taxon>Bacteria</taxon>
        <taxon>Bacillati</taxon>
        <taxon>Bacillota</taxon>
        <taxon>Clostridia</taxon>
        <taxon>Lachnospirales</taxon>
        <taxon>Lachnospiraceae</taxon>
        <taxon>Faecalicatena</taxon>
    </lineage>
</organism>
<dbReference type="GO" id="GO:0003677">
    <property type="term" value="F:DNA binding"/>
    <property type="evidence" value="ECO:0007669"/>
    <property type="project" value="UniProtKB-KW"/>
</dbReference>
<keyword evidence="3 6" id="KW-0238">DNA-binding</keyword>
<dbReference type="Proteomes" id="UP000245845">
    <property type="component" value="Unassembled WGS sequence"/>
</dbReference>
<dbReference type="PANTHER" id="PTHR30204:SF69">
    <property type="entry name" value="MERR-FAMILY TRANSCRIPTIONAL REGULATOR"/>
    <property type="match status" value="1"/>
</dbReference>
<evidence type="ECO:0000259" key="5">
    <source>
        <dbReference type="PROSITE" id="PS50937"/>
    </source>
</evidence>
<dbReference type="SUPFAM" id="SSF55136">
    <property type="entry name" value="Probable bacterial effector-binding domain"/>
    <property type="match status" value="1"/>
</dbReference>
<dbReference type="OrthoDB" id="9773308at2"/>
<gene>
    <name evidence="6" type="ORF">A8806_11723</name>
</gene>
<dbReference type="PROSITE" id="PS50937">
    <property type="entry name" value="HTH_MERR_2"/>
    <property type="match status" value="1"/>
</dbReference>
<evidence type="ECO:0000256" key="4">
    <source>
        <dbReference type="ARBA" id="ARBA00023163"/>
    </source>
</evidence>
<dbReference type="InterPro" id="IPR009061">
    <property type="entry name" value="DNA-bd_dom_put_sf"/>
</dbReference>
<reference evidence="6 7" key="1">
    <citation type="submission" date="2018-05" db="EMBL/GenBank/DDBJ databases">
        <title>The Hungate 1000. A catalogue of reference genomes from the rumen microbiome.</title>
        <authorList>
            <person name="Kelly W."/>
        </authorList>
    </citation>
    <scope>NUCLEOTIDE SEQUENCE [LARGE SCALE GENOMIC DNA]</scope>
    <source>
        <strain evidence="6 7">NLAE-zl-C242</strain>
    </source>
</reference>
<dbReference type="SMART" id="SM00422">
    <property type="entry name" value="HTH_MERR"/>
    <property type="match status" value="1"/>
</dbReference>
<keyword evidence="7" id="KW-1185">Reference proteome</keyword>
<evidence type="ECO:0000313" key="7">
    <source>
        <dbReference type="Proteomes" id="UP000245845"/>
    </source>
</evidence>
<dbReference type="GO" id="GO:0003700">
    <property type="term" value="F:DNA-binding transcription factor activity"/>
    <property type="evidence" value="ECO:0007669"/>
    <property type="project" value="InterPro"/>
</dbReference>